<sequence length="59" mass="6541">MTTADEAHVVPLNDLIEHDTEGDCVCVPEARPVTRDDGSIAWLMVHHSLDGRETSEQLQ</sequence>
<comment type="caution">
    <text evidence="1">The sequence shown here is derived from an EMBL/GenBank/DDBJ whole genome shotgun (WGS) entry which is preliminary data.</text>
</comment>
<proteinExistence type="predicted"/>
<organism evidence="1 2">
    <name type="scientific">Actinomadura rubrisoli</name>
    <dbReference type="NCBI Taxonomy" id="2530368"/>
    <lineage>
        <taxon>Bacteria</taxon>
        <taxon>Bacillati</taxon>
        <taxon>Actinomycetota</taxon>
        <taxon>Actinomycetes</taxon>
        <taxon>Streptosporangiales</taxon>
        <taxon>Thermomonosporaceae</taxon>
        <taxon>Actinomadura</taxon>
    </lineage>
</organism>
<dbReference type="RefSeq" id="WP_131888790.1">
    <property type="nucleotide sequence ID" value="NZ_SMKU01000002.1"/>
</dbReference>
<protein>
    <submittedName>
        <fullName evidence="1">Uncharacterized protein</fullName>
    </submittedName>
</protein>
<keyword evidence="2" id="KW-1185">Reference proteome</keyword>
<evidence type="ECO:0000313" key="1">
    <source>
        <dbReference type="EMBL" id="TDD97628.1"/>
    </source>
</evidence>
<reference evidence="1 2" key="1">
    <citation type="submission" date="2019-03" db="EMBL/GenBank/DDBJ databases">
        <title>Draft genome sequences of novel Actinobacteria.</title>
        <authorList>
            <person name="Sahin N."/>
            <person name="Ay H."/>
            <person name="Saygin H."/>
        </authorList>
    </citation>
    <scope>NUCLEOTIDE SEQUENCE [LARGE SCALE GENOMIC DNA]</scope>
    <source>
        <strain evidence="1 2">H3C3</strain>
    </source>
</reference>
<dbReference type="Proteomes" id="UP000294513">
    <property type="component" value="Unassembled WGS sequence"/>
</dbReference>
<name>A0A4R5CCB4_9ACTN</name>
<accession>A0A4R5CCB4</accession>
<dbReference type="AlphaFoldDB" id="A0A4R5CCB4"/>
<evidence type="ECO:0000313" key="2">
    <source>
        <dbReference type="Proteomes" id="UP000294513"/>
    </source>
</evidence>
<gene>
    <name evidence="1" type="ORF">E1298_00935</name>
</gene>
<dbReference type="EMBL" id="SMKU01000002">
    <property type="protein sequence ID" value="TDD97628.1"/>
    <property type="molecule type" value="Genomic_DNA"/>
</dbReference>
<dbReference type="OrthoDB" id="3541167at2"/>